<evidence type="ECO:0000313" key="7">
    <source>
        <dbReference type="EMBL" id="KAK4462692.1"/>
    </source>
</evidence>
<dbReference type="InterPro" id="IPR045863">
    <property type="entry name" value="CorA_TM1_TM2"/>
</dbReference>
<dbReference type="GO" id="GO:0016020">
    <property type="term" value="C:membrane"/>
    <property type="evidence" value="ECO:0007669"/>
    <property type="project" value="UniProtKB-SubCell"/>
</dbReference>
<name>A0AAV9HP67_9PEZI</name>
<keyword evidence="8" id="KW-1185">Reference proteome</keyword>
<evidence type="ECO:0000256" key="2">
    <source>
        <dbReference type="ARBA" id="ARBA00022692"/>
    </source>
</evidence>
<evidence type="ECO:0000256" key="5">
    <source>
        <dbReference type="SAM" id="Coils"/>
    </source>
</evidence>
<evidence type="ECO:0000256" key="1">
    <source>
        <dbReference type="ARBA" id="ARBA00004141"/>
    </source>
</evidence>
<dbReference type="GO" id="GO:0046873">
    <property type="term" value="F:metal ion transmembrane transporter activity"/>
    <property type="evidence" value="ECO:0007669"/>
    <property type="project" value="InterPro"/>
</dbReference>
<feature type="transmembrane region" description="Helical" evidence="6">
    <location>
        <begin position="737"/>
        <end position="758"/>
    </location>
</feature>
<keyword evidence="5" id="KW-0175">Coiled coil</keyword>
<keyword evidence="2 6" id="KW-0812">Transmembrane</keyword>
<evidence type="ECO:0000256" key="6">
    <source>
        <dbReference type="SAM" id="Phobius"/>
    </source>
</evidence>
<organism evidence="7 8">
    <name type="scientific">Cladorrhinum samala</name>
    <dbReference type="NCBI Taxonomy" id="585594"/>
    <lineage>
        <taxon>Eukaryota</taxon>
        <taxon>Fungi</taxon>
        <taxon>Dikarya</taxon>
        <taxon>Ascomycota</taxon>
        <taxon>Pezizomycotina</taxon>
        <taxon>Sordariomycetes</taxon>
        <taxon>Sordariomycetidae</taxon>
        <taxon>Sordariales</taxon>
        <taxon>Podosporaceae</taxon>
        <taxon>Cladorrhinum</taxon>
    </lineage>
</organism>
<dbReference type="Gene3D" id="1.20.58.340">
    <property type="entry name" value="Magnesium transport protein CorA, transmembrane region"/>
    <property type="match status" value="1"/>
</dbReference>
<feature type="transmembrane region" description="Helical" evidence="6">
    <location>
        <begin position="770"/>
        <end position="795"/>
    </location>
</feature>
<reference evidence="7" key="2">
    <citation type="submission" date="2023-06" db="EMBL/GenBank/DDBJ databases">
        <authorList>
            <consortium name="Lawrence Berkeley National Laboratory"/>
            <person name="Mondo S.J."/>
            <person name="Hensen N."/>
            <person name="Bonometti L."/>
            <person name="Westerberg I."/>
            <person name="Brannstrom I.O."/>
            <person name="Guillou S."/>
            <person name="Cros-Aarteil S."/>
            <person name="Calhoun S."/>
            <person name="Haridas S."/>
            <person name="Kuo A."/>
            <person name="Pangilinan J."/>
            <person name="Riley R."/>
            <person name="Labutti K."/>
            <person name="Andreopoulos B."/>
            <person name="Lipzen A."/>
            <person name="Chen C."/>
            <person name="Yanf M."/>
            <person name="Daum C."/>
            <person name="Ng V."/>
            <person name="Clum A."/>
            <person name="Steindorff A."/>
            <person name="Ohm R."/>
            <person name="Martin F."/>
            <person name="Silar P."/>
            <person name="Natvig D."/>
            <person name="Lalanne C."/>
            <person name="Gautier V."/>
            <person name="Ament-Velasquez S.L."/>
            <person name="Kruys A."/>
            <person name="Hutchinson M.I."/>
            <person name="Powell A.J."/>
            <person name="Barry K."/>
            <person name="Miller A.N."/>
            <person name="Grigoriev I.V."/>
            <person name="Debuchy R."/>
            <person name="Gladieux P."/>
            <person name="Thoren M.H."/>
            <person name="Johannesson H."/>
        </authorList>
    </citation>
    <scope>NUCLEOTIDE SEQUENCE</scope>
    <source>
        <strain evidence="7">PSN324</strain>
    </source>
</reference>
<dbReference type="InterPro" id="IPR002523">
    <property type="entry name" value="MgTranspt_CorA/ZnTranspt_ZntB"/>
</dbReference>
<proteinExistence type="predicted"/>
<dbReference type="Proteomes" id="UP001321749">
    <property type="component" value="Unassembled WGS sequence"/>
</dbReference>
<evidence type="ECO:0000313" key="8">
    <source>
        <dbReference type="Proteomes" id="UP001321749"/>
    </source>
</evidence>
<dbReference type="Pfam" id="PF01544">
    <property type="entry name" value="CorA"/>
    <property type="match status" value="1"/>
</dbReference>
<accession>A0AAV9HP67</accession>
<evidence type="ECO:0000256" key="4">
    <source>
        <dbReference type="ARBA" id="ARBA00023136"/>
    </source>
</evidence>
<feature type="coiled-coil region" evidence="5">
    <location>
        <begin position="673"/>
        <end position="710"/>
    </location>
</feature>
<dbReference type="AlphaFoldDB" id="A0AAV9HP67"/>
<keyword evidence="4 6" id="KW-0472">Membrane</keyword>
<dbReference type="InterPro" id="IPR050829">
    <property type="entry name" value="CorA_MIT"/>
</dbReference>
<dbReference type="SUPFAM" id="SSF144083">
    <property type="entry name" value="Magnesium transport protein CorA, transmembrane region"/>
    <property type="match status" value="1"/>
</dbReference>
<gene>
    <name evidence="7" type="ORF">QBC42DRAFT_267430</name>
</gene>
<reference evidence="7" key="1">
    <citation type="journal article" date="2023" name="Mol. Phylogenet. Evol.">
        <title>Genome-scale phylogeny and comparative genomics of the fungal order Sordariales.</title>
        <authorList>
            <person name="Hensen N."/>
            <person name="Bonometti L."/>
            <person name="Westerberg I."/>
            <person name="Brannstrom I.O."/>
            <person name="Guillou S."/>
            <person name="Cros-Aarteil S."/>
            <person name="Calhoun S."/>
            <person name="Haridas S."/>
            <person name="Kuo A."/>
            <person name="Mondo S."/>
            <person name="Pangilinan J."/>
            <person name="Riley R."/>
            <person name="LaButti K."/>
            <person name="Andreopoulos B."/>
            <person name="Lipzen A."/>
            <person name="Chen C."/>
            <person name="Yan M."/>
            <person name="Daum C."/>
            <person name="Ng V."/>
            <person name="Clum A."/>
            <person name="Steindorff A."/>
            <person name="Ohm R.A."/>
            <person name="Martin F."/>
            <person name="Silar P."/>
            <person name="Natvig D.O."/>
            <person name="Lalanne C."/>
            <person name="Gautier V."/>
            <person name="Ament-Velasquez S.L."/>
            <person name="Kruys A."/>
            <person name="Hutchinson M.I."/>
            <person name="Powell A.J."/>
            <person name="Barry K."/>
            <person name="Miller A.N."/>
            <person name="Grigoriev I.V."/>
            <person name="Debuchy R."/>
            <person name="Gladieux P."/>
            <person name="Hiltunen Thoren M."/>
            <person name="Johannesson H."/>
        </authorList>
    </citation>
    <scope>NUCLEOTIDE SEQUENCE</scope>
    <source>
        <strain evidence="7">PSN324</strain>
    </source>
</reference>
<dbReference type="EMBL" id="MU864969">
    <property type="protein sequence ID" value="KAK4462692.1"/>
    <property type="molecule type" value="Genomic_DNA"/>
</dbReference>
<dbReference type="PANTHER" id="PTHR47685">
    <property type="entry name" value="MAGNESIUM TRANSPORT PROTEIN CORA"/>
    <property type="match status" value="1"/>
</dbReference>
<keyword evidence="3 6" id="KW-1133">Transmembrane helix</keyword>
<sequence length="890" mass="103453">MLPYSVEDQYADPVPITDAWAAFLSARFSRRKELYDGLTGHEKEIVRKELRRIRFLREYFSGHRLSQSDRMTLLISLENAHNRWRDHASRRCRNDLPRVEIEIARADKQRRQLLNRNRLILKQVQQWPSQQYVELRRSVAPETYIEGLESADDSIDDNPGESNYGYNGWIIAFKKGQGGVTMDHPLCHGKFPHQKIAVQKLLYDKEHTPLRRSPDRTQLRYFHLQANNMKWVEDAIARYYEEDDPPFEAHRGLQHRKPFAPGAKKTESNTERLLKRELWHGQERGGGDTHLPPHARQIRPRCALIPSAKWKTEDGGLGQNSARFYPRSAFGSQDIVLFMPYLHWEIEKRLIRMTNVIRKTRQVNEEHFAFERRSKRRGTWGSVVERARARARRINSTTSEFADWDEDSPSWRPQSPLGNYLWQASKLYQLIDEAADWRLIDEHLQTASPLHTRRTLEQYYYWTAEDTTHRDRQQVVYRATKMRSDPEAIPRVVMVDQLWLWILDDNTILTAFPRRWGRNKPDPSAVHRAIRDHLSTVDSSQITSIYDLALIIIDECSKVFFDRTKPDLRPEVVDMFSSAISSISEKKSEAYERFGRDVKKMNSQDPLQTTEELLRKSLNIKFEWSVLMEAQNLIDQLQIMQEIFTQQITVMSDFEKALRGMSSESADGFKSAVERATALIAEMKLRRDELNNLERRQANTRSQLRELLDMKQQQSGIIEAKAAIRRADESVVQGRSIVVFTVVTIFFLPLSFFATLFGMNSKQFNDGSHLTLGLQLMLMFVFSSAVIIASLALAFSTSARNAVFSAFRFSFAWLGRRRQKADSAHLTRASPHALKEFMIEKQREWEIKNNSSPAVVAAAEASGALPLHQNTGRRISRTSTIGRMWRWKSA</sequence>
<comment type="caution">
    <text evidence="7">The sequence shown here is derived from an EMBL/GenBank/DDBJ whole genome shotgun (WGS) entry which is preliminary data.</text>
</comment>
<comment type="subcellular location">
    <subcellularLocation>
        <location evidence="1">Membrane</location>
        <topology evidence="1">Multi-pass membrane protein</topology>
    </subcellularLocation>
</comment>
<protein>
    <submittedName>
        <fullName evidence="7">Uncharacterized protein</fullName>
    </submittedName>
</protein>
<evidence type="ECO:0000256" key="3">
    <source>
        <dbReference type="ARBA" id="ARBA00022989"/>
    </source>
</evidence>
<dbReference type="PANTHER" id="PTHR47685:SF1">
    <property type="entry name" value="MAGNESIUM TRANSPORT PROTEIN CORA"/>
    <property type="match status" value="1"/>
</dbReference>